<dbReference type="PRINTS" id="PR00625">
    <property type="entry name" value="JDOMAIN"/>
</dbReference>
<dbReference type="SMART" id="SM00451">
    <property type="entry name" value="ZnF_U1"/>
    <property type="match status" value="1"/>
</dbReference>
<dbReference type="InterPro" id="IPR001623">
    <property type="entry name" value="DnaJ_domain"/>
</dbReference>
<dbReference type="InterPro" id="IPR036869">
    <property type="entry name" value="J_dom_sf"/>
</dbReference>
<reference evidence="9" key="1">
    <citation type="journal article" date="2012" name="Nature">
        <title>The tomato genome sequence provides insights into fleshy fruit evolution.</title>
        <authorList>
            <consortium name="Tomato Genome Consortium"/>
        </authorList>
    </citation>
    <scope>NUCLEOTIDE SEQUENCE [LARGE SCALE GENOMIC DNA]</scope>
    <source>
        <strain evidence="9">cv. Heinz 1706</strain>
    </source>
</reference>
<dbReference type="GO" id="GO:0008270">
    <property type="term" value="F:zinc ion binding"/>
    <property type="evidence" value="ECO:0007669"/>
    <property type="project" value="UniProtKB-KW"/>
</dbReference>
<dbReference type="OrthoDB" id="1304874at2759"/>
<protein>
    <recommendedName>
        <fullName evidence="11">J domain-containing protein</fullName>
    </recommendedName>
</protein>
<dbReference type="GO" id="GO:0003676">
    <property type="term" value="F:nucleic acid binding"/>
    <property type="evidence" value="ECO:0007669"/>
    <property type="project" value="InterPro"/>
</dbReference>
<dbReference type="AlphaFoldDB" id="A0A3Q7GGK6"/>
<accession>A0A3Q7GGK6</accession>
<evidence type="ECO:0000256" key="5">
    <source>
        <dbReference type="SAM" id="Coils"/>
    </source>
</evidence>
<dbReference type="Pfam" id="PF21884">
    <property type="entry name" value="ZUO1-like_ZHD"/>
    <property type="match status" value="1"/>
</dbReference>
<evidence type="ECO:0000256" key="6">
    <source>
        <dbReference type="SAM" id="MobiDB-lite"/>
    </source>
</evidence>
<dbReference type="InterPro" id="IPR003604">
    <property type="entry name" value="Matrin/U1-like-C_Znf_C2H2"/>
</dbReference>
<dbReference type="InParanoid" id="A0A3Q7GGK6"/>
<dbReference type="STRING" id="4081.A0A3Q7GGK6"/>
<keyword evidence="5" id="KW-0175">Coiled coil</keyword>
<evidence type="ECO:0000259" key="8">
    <source>
        <dbReference type="PROSITE" id="PS50157"/>
    </source>
</evidence>
<dbReference type="PROSITE" id="PS50157">
    <property type="entry name" value="ZINC_FINGER_C2H2_2"/>
    <property type="match status" value="1"/>
</dbReference>
<dbReference type="EnsemblPlants" id="Solyc03g115120.1.1">
    <property type="protein sequence ID" value="Solyc03g115120.1.1.1"/>
    <property type="gene ID" value="Solyc03g115120.1"/>
</dbReference>
<keyword evidence="2 4" id="KW-0863">Zinc-finger</keyword>
<dbReference type="PROSITE" id="PS00636">
    <property type="entry name" value="DNAJ_1"/>
    <property type="match status" value="1"/>
</dbReference>
<evidence type="ECO:0008006" key="11">
    <source>
        <dbReference type="Google" id="ProtNLM"/>
    </source>
</evidence>
<dbReference type="Gene3D" id="1.10.287.110">
    <property type="entry name" value="DnaJ domain"/>
    <property type="match status" value="1"/>
</dbReference>
<dbReference type="InterPro" id="IPR044648">
    <property type="entry name" value="JJJ1_plant"/>
</dbReference>
<dbReference type="CDD" id="cd06257">
    <property type="entry name" value="DnaJ"/>
    <property type="match status" value="1"/>
</dbReference>
<organism evidence="9">
    <name type="scientific">Solanum lycopersicum</name>
    <name type="common">Tomato</name>
    <name type="synonym">Lycopersicon esculentum</name>
    <dbReference type="NCBI Taxonomy" id="4081"/>
    <lineage>
        <taxon>Eukaryota</taxon>
        <taxon>Viridiplantae</taxon>
        <taxon>Streptophyta</taxon>
        <taxon>Embryophyta</taxon>
        <taxon>Tracheophyta</taxon>
        <taxon>Spermatophyta</taxon>
        <taxon>Magnoliopsida</taxon>
        <taxon>eudicotyledons</taxon>
        <taxon>Gunneridae</taxon>
        <taxon>Pentapetalae</taxon>
        <taxon>asterids</taxon>
        <taxon>lamiids</taxon>
        <taxon>Solanales</taxon>
        <taxon>Solanaceae</taxon>
        <taxon>Solanoideae</taxon>
        <taxon>Solaneae</taxon>
        <taxon>Solanum</taxon>
        <taxon>Solanum subgen. Lycopersicon</taxon>
    </lineage>
</organism>
<dbReference type="Proteomes" id="UP000004994">
    <property type="component" value="Chromosome 3"/>
</dbReference>
<dbReference type="Pfam" id="PF00226">
    <property type="entry name" value="DnaJ"/>
    <property type="match status" value="1"/>
</dbReference>
<feature type="compositionally biased region" description="Acidic residues" evidence="6">
    <location>
        <begin position="319"/>
        <end position="336"/>
    </location>
</feature>
<dbReference type="SMR" id="A0A3Q7GGK6"/>
<dbReference type="Pfam" id="PF12171">
    <property type="entry name" value="zf-C2H2_jaz"/>
    <property type="match status" value="1"/>
</dbReference>
<evidence type="ECO:0000313" key="10">
    <source>
        <dbReference type="Proteomes" id="UP000004994"/>
    </source>
</evidence>
<evidence type="ECO:0000256" key="2">
    <source>
        <dbReference type="ARBA" id="ARBA00022771"/>
    </source>
</evidence>
<sequence>MFWSWLLESVLKKVPLPFAAKQPLTDQPKPTSLSFPGITALSSEKRCFYEVLGVNCDCTPNEIRSAFRKLALQRHPDKLVRSGVPEFEATAIFQELVNAYDVLSDAQERASYDSQRSAYQILFSNSDPKNSSNYSGSVPDLSSFFSNSVYSGYSDERKGFYKVYGDLFEKIYHRELNLARKLGTNLPEEAPIMGNMQSPYAQVTAFYNYWLGFATVNDFCQSDVYKSTLASDRNSRRMMEDINKKLRKKAKRDYNVTVRGLAEFVRRRDRRVIEMQMKRNEELEKKNEEGRKRMEELEREKAERARNYVEPEWTRTEELQDGGIEEEESEEEDEEEELYCVVCGKKFKSEKQWRNHEQSKKHKENEKMAALT</sequence>
<feature type="region of interest" description="Disordered" evidence="6">
    <location>
        <begin position="308"/>
        <end position="336"/>
    </location>
</feature>
<name>A0A3Q7GGK6_SOLLC</name>
<dbReference type="PROSITE" id="PS50076">
    <property type="entry name" value="DNAJ_2"/>
    <property type="match status" value="1"/>
</dbReference>
<evidence type="ECO:0000259" key="7">
    <source>
        <dbReference type="PROSITE" id="PS50076"/>
    </source>
</evidence>
<reference evidence="9" key="2">
    <citation type="submission" date="2019-01" db="UniProtKB">
        <authorList>
            <consortium name="EnsemblPlants"/>
        </authorList>
    </citation>
    <scope>IDENTIFICATION</scope>
    <source>
        <strain evidence="9">cv. Heinz 1706</strain>
    </source>
</reference>
<dbReference type="SMART" id="SM00271">
    <property type="entry name" value="DnaJ"/>
    <property type="match status" value="1"/>
</dbReference>
<dbReference type="InterPro" id="IPR036236">
    <property type="entry name" value="Znf_C2H2_sf"/>
</dbReference>
<dbReference type="SUPFAM" id="SSF57667">
    <property type="entry name" value="beta-beta-alpha zinc fingers"/>
    <property type="match status" value="1"/>
</dbReference>
<feature type="domain" description="J" evidence="7">
    <location>
        <begin position="47"/>
        <end position="116"/>
    </location>
</feature>
<proteinExistence type="predicted"/>
<dbReference type="RefSeq" id="XP_004236500.1">
    <property type="nucleotide sequence ID" value="XM_004236452.5"/>
</dbReference>
<dbReference type="PANTHER" id="PTHR45495">
    <property type="entry name" value="DNAJ PROTEIN JJJ1 HOMOLOG"/>
    <property type="match status" value="1"/>
</dbReference>
<dbReference type="KEGG" id="sly:101268858"/>
<dbReference type="SUPFAM" id="SSF46565">
    <property type="entry name" value="Chaperone J-domain"/>
    <property type="match status" value="1"/>
</dbReference>
<evidence type="ECO:0000256" key="4">
    <source>
        <dbReference type="PROSITE-ProRule" id="PRU00042"/>
    </source>
</evidence>
<dbReference type="PaxDb" id="4081-Solyc03g115120.1.1"/>
<dbReference type="GeneID" id="101268858"/>
<dbReference type="InterPro" id="IPR018253">
    <property type="entry name" value="DnaJ_domain_CS"/>
</dbReference>
<dbReference type="InterPro" id="IPR013087">
    <property type="entry name" value="Znf_C2H2_type"/>
</dbReference>
<keyword evidence="10" id="KW-1185">Reference proteome</keyword>
<gene>
    <name evidence="9" type="primary">LOC101268858</name>
</gene>
<feature type="region of interest" description="Disordered" evidence="6">
    <location>
        <begin position="350"/>
        <end position="372"/>
    </location>
</feature>
<feature type="coiled-coil region" evidence="5">
    <location>
        <begin position="273"/>
        <end position="307"/>
    </location>
</feature>
<evidence type="ECO:0000256" key="3">
    <source>
        <dbReference type="ARBA" id="ARBA00022833"/>
    </source>
</evidence>
<feature type="domain" description="C2H2-type" evidence="8">
    <location>
        <begin position="338"/>
        <end position="367"/>
    </location>
</feature>
<dbReference type="Gramene" id="Solyc03g115120.1.1">
    <property type="protein sequence ID" value="Solyc03g115120.1.1.1"/>
    <property type="gene ID" value="Solyc03g115120.1"/>
</dbReference>
<dbReference type="Gene3D" id="3.30.160.60">
    <property type="entry name" value="Classic Zinc Finger"/>
    <property type="match status" value="1"/>
</dbReference>
<dbReference type="PANTHER" id="PTHR45495:SF1">
    <property type="entry name" value="DNAJ PROTEIN JJJ1 HOMOLOG"/>
    <property type="match status" value="1"/>
</dbReference>
<keyword evidence="1" id="KW-0479">Metal-binding</keyword>
<feature type="compositionally biased region" description="Basic and acidic residues" evidence="6">
    <location>
        <begin position="308"/>
        <end position="318"/>
    </location>
</feature>
<evidence type="ECO:0000256" key="1">
    <source>
        <dbReference type="ARBA" id="ARBA00022723"/>
    </source>
</evidence>
<evidence type="ECO:0000313" key="9">
    <source>
        <dbReference type="EnsemblPlants" id="Solyc03g115120.1.1.1"/>
    </source>
</evidence>
<dbReference type="InterPro" id="IPR022755">
    <property type="entry name" value="Znf_C2H2_jaz"/>
</dbReference>
<dbReference type="InterPro" id="IPR054076">
    <property type="entry name" value="ZUO1-like_ZHD"/>
</dbReference>
<keyword evidence="3" id="KW-0862">Zinc</keyword>
<dbReference type="OMA" id="DSTGEWN"/>
<dbReference type="PROSITE" id="PS00028">
    <property type="entry name" value="ZINC_FINGER_C2H2_1"/>
    <property type="match status" value="1"/>
</dbReference>